<comment type="caution">
    <text evidence="2">The sequence shown here is derived from an EMBL/GenBank/DDBJ whole genome shotgun (WGS) entry which is preliminary data.</text>
</comment>
<protein>
    <submittedName>
        <fullName evidence="2">Putative phosphatase YcdX</fullName>
        <ecNumber evidence="2">3.1.3.-</ecNumber>
    </submittedName>
</protein>
<dbReference type="Gene3D" id="3.20.20.140">
    <property type="entry name" value="Metal-dependent hydrolases"/>
    <property type="match status" value="1"/>
</dbReference>
<evidence type="ECO:0000313" key="3">
    <source>
        <dbReference type="Proteomes" id="UP000191056"/>
    </source>
</evidence>
<dbReference type="GO" id="GO:0008270">
    <property type="term" value="F:zinc ion binding"/>
    <property type="evidence" value="ECO:0007669"/>
    <property type="project" value="TreeGrafter"/>
</dbReference>
<dbReference type="Pfam" id="PF02811">
    <property type="entry name" value="PHP"/>
    <property type="match status" value="1"/>
</dbReference>
<gene>
    <name evidence="2" type="primary">ycdX_1</name>
    <name evidence="2" type="ORF">CLCHR_20220</name>
</gene>
<proteinExistence type="predicted"/>
<dbReference type="InterPro" id="IPR050243">
    <property type="entry name" value="PHP_phosphatase"/>
</dbReference>
<name>A0A1V4IR53_9CLOT</name>
<dbReference type="InterPro" id="IPR003141">
    <property type="entry name" value="Pol/His_phosphatase_N"/>
</dbReference>
<dbReference type="InterPro" id="IPR016195">
    <property type="entry name" value="Pol/histidinol_Pase-like"/>
</dbReference>
<dbReference type="SMART" id="SM00481">
    <property type="entry name" value="POLIIIAc"/>
    <property type="match status" value="1"/>
</dbReference>
<dbReference type="GO" id="GO:0005829">
    <property type="term" value="C:cytosol"/>
    <property type="evidence" value="ECO:0007669"/>
    <property type="project" value="TreeGrafter"/>
</dbReference>
<keyword evidence="3" id="KW-1185">Reference proteome</keyword>
<dbReference type="SUPFAM" id="SSF89550">
    <property type="entry name" value="PHP domain-like"/>
    <property type="match status" value="1"/>
</dbReference>
<dbReference type="AlphaFoldDB" id="A0A1V4IR53"/>
<dbReference type="PANTHER" id="PTHR36928:SF1">
    <property type="entry name" value="PHOSPHATASE YCDX-RELATED"/>
    <property type="match status" value="1"/>
</dbReference>
<accession>A0A1V4IR53</accession>
<dbReference type="Proteomes" id="UP000191056">
    <property type="component" value="Unassembled WGS sequence"/>
</dbReference>
<dbReference type="GO" id="GO:0042578">
    <property type="term" value="F:phosphoric ester hydrolase activity"/>
    <property type="evidence" value="ECO:0007669"/>
    <property type="project" value="TreeGrafter"/>
</dbReference>
<dbReference type="STRING" id="225345.CLCHR_20220"/>
<dbReference type="InterPro" id="IPR004013">
    <property type="entry name" value="PHP_dom"/>
</dbReference>
<dbReference type="OrthoDB" id="9808747at2"/>
<dbReference type="EMBL" id="MZGT01000023">
    <property type="protein sequence ID" value="OPJ62508.1"/>
    <property type="molecule type" value="Genomic_DNA"/>
</dbReference>
<keyword evidence="2" id="KW-0378">Hydrolase</keyword>
<reference evidence="2 3" key="1">
    <citation type="submission" date="2017-03" db="EMBL/GenBank/DDBJ databases">
        <title>Genome sequence of Clostridium chromiireducens DSM 23318.</title>
        <authorList>
            <person name="Poehlein A."/>
            <person name="Daniel R."/>
        </authorList>
    </citation>
    <scope>NUCLEOTIDE SEQUENCE [LARGE SCALE GENOMIC DNA]</scope>
    <source>
        <strain evidence="2 3">DSM 23318</strain>
    </source>
</reference>
<dbReference type="NCBIfam" id="NF006702">
    <property type="entry name" value="PRK09248.1"/>
    <property type="match status" value="1"/>
</dbReference>
<feature type="domain" description="Polymerase/histidinol phosphatase N-terminal" evidence="1">
    <location>
        <begin position="5"/>
        <end position="79"/>
    </location>
</feature>
<organism evidence="2 3">
    <name type="scientific">Clostridium chromiireducens</name>
    <dbReference type="NCBI Taxonomy" id="225345"/>
    <lineage>
        <taxon>Bacteria</taxon>
        <taxon>Bacillati</taxon>
        <taxon>Bacillota</taxon>
        <taxon>Clostridia</taxon>
        <taxon>Eubacteriales</taxon>
        <taxon>Clostridiaceae</taxon>
        <taxon>Clostridium</taxon>
    </lineage>
</organism>
<dbReference type="RefSeq" id="WP_079439579.1">
    <property type="nucleotide sequence ID" value="NZ_MZGT01000023.1"/>
</dbReference>
<dbReference type="EC" id="3.1.3.-" evidence="2"/>
<evidence type="ECO:0000259" key="1">
    <source>
        <dbReference type="SMART" id="SM00481"/>
    </source>
</evidence>
<dbReference type="CDD" id="cd07437">
    <property type="entry name" value="PHP_HisPPase_Ycdx_like"/>
    <property type="match status" value="1"/>
</dbReference>
<sequence length="240" mass="26908">MNLVFDLHTHTINSGHAHCTTMENAKYASEIGLELLGITDHGPKMPGGPHEWYFNTFDAMPRELYGVTMLYGCEANILDSDGNIDLSIDKQEKLDIIIASLHDPVVETGKSREVYTTMFLNTMDNPNLHILGHIGNPKFPIYEEEIVKKAKEKNILIEINNKSFSVKRKGSDVICKKIALLCKEYGVKIVVGSDAHSCFAIGGFNEAEKLLKEINMPEALIMNTSKDKILNFLRERGKNI</sequence>
<dbReference type="PANTHER" id="PTHR36928">
    <property type="entry name" value="PHOSPHATASE YCDX-RELATED"/>
    <property type="match status" value="1"/>
</dbReference>
<evidence type="ECO:0000313" key="2">
    <source>
        <dbReference type="EMBL" id="OPJ62508.1"/>
    </source>
</evidence>